<accession>A0A2S0VV88</accession>
<reference evidence="7 8" key="1">
    <citation type="submission" date="2018-01" db="EMBL/GenBank/DDBJ databases">
        <title>Genome sequence of a Cantenovulum-like bacteria.</title>
        <authorList>
            <person name="Tan W.R."/>
            <person name="Lau N.-S."/>
            <person name="Go F."/>
            <person name="Amirul A.-A.A."/>
        </authorList>
    </citation>
    <scope>NUCLEOTIDE SEQUENCE [LARGE SCALE GENOMIC DNA]</scope>
    <source>
        <strain evidence="7 8">CCB-QB4</strain>
    </source>
</reference>
<sequence length="348" mass="39726">MASCHFNLFDDLLTQCSREVLLYANPHWQFFRLTTGIYSIIPTSINYQLSAVIISCGLHGNETAPIELNQVWLQGILDGDWQPIRPILFIAGNPKAIFHHTRFIDYNLNRLFAIKRSTQQEKEAQGYETRRSQQIKQAVEHFVGLTHSVNKRLRLVHFDLHCSIRSSHYPFFAVLPVVLGEQSKWNIYRFLANASIQAVINMHKVVPTFSCYTAIKYHALSATIELGQAVPFGCNDLTKLESFSQKVIQFLTSTKIPLKTGTDFNQLQVFNVSEQLIKTHADLRFNFANDVKNFSQIAKGQLLGWQNGKPIQVSKNTYLVFPNPKVKIGQRALLLLETEYPDVEATKN</sequence>
<dbReference type="SUPFAM" id="SSF53187">
    <property type="entry name" value="Zn-dependent exopeptidases"/>
    <property type="match status" value="1"/>
</dbReference>
<dbReference type="Pfam" id="PF24827">
    <property type="entry name" value="AstE_AspA_cat"/>
    <property type="match status" value="1"/>
</dbReference>
<dbReference type="GO" id="GO:0016811">
    <property type="term" value="F:hydrolase activity, acting on carbon-nitrogen (but not peptide) bonds, in linear amides"/>
    <property type="evidence" value="ECO:0007669"/>
    <property type="project" value="TreeGrafter"/>
</dbReference>
<dbReference type="OrthoDB" id="5290473at2"/>
<keyword evidence="2" id="KW-0479">Metal-binding</keyword>
<evidence type="ECO:0000256" key="3">
    <source>
        <dbReference type="ARBA" id="ARBA00022801"/>
    </source>
</evidence>
<proteinExistence type="predicted"/>
<evidence type="ECO:0000256" key="2">
    <source>
        <dbReference type="ARBA" id="ARBA00022723"/>
    </source>
</evidence>
<dbReference type="Pfam" id="PF04952">
    <property type="entry name" value="AstE_AspA_hybrid"/>
    <property type="match status" value="1"/>
</dbReference>
<evidence type="ECO:0008006" key="9">
    <source>
        <dbReference type="Google" id="ProtNLM"/>
    </source>
</evidence>
<dbReference type="Gene3D" id="2.40.50.630">
    <property type="match status" value="1"/>
</dbReference>
<dbReference type="AlphaFoldDB" id="A0A2S0VV88"/>
<dbReference type="PANTHER" id="PTHR15162">
    <property type="entry name" value="ASPARTOACYLASE"/>
    <property type="match status" value="1"/>
</dbReference>
<evidence type="ECO:0000256" key="4">
    <source>
        <dbReference type="ARBA" id="ARBA00022833"/>
    </source>
</evidence>
<keyword evidence="3" id="KW-0378">Hydrolase</keyword>
<keyword evidence="4" id="KW-0862">Zinc</keyword>
<evidence type="ECO:0000259" key="5">
    <source>
        <dbReference type="Pfam" id="PF04952"/>
    </source>
</evidence>
<feature type="domain" description="Succinylglutamate desuccinylase/Aspartoacylase catalytic" evidence="6">
    <location>
        <begin position="50"/>
        <end position="250"/>
    </location>
</feature>
<evidence type="ECO:0000259" key="6">
    <source>
        <dbReference type="Pfam" id="PF24827"/>
    </source>
</evidence>
<dbReference type="InterPro" id="IPR055438">
    <property type="entry name" value="AstE_AspA_cat"/>
</dbReference>
<dbReference type="RefSeq" id="WP_108604180.1">
    <property type="nucleotide sequence ID" value="NZ_CP026604.1"/>
</dbReference>
<evidence type="ECO:0000313" key="7">
    <source>
        <dbReference type="EMBL" id="AWB68115.1"/>
    </source>
</evidence>
<keyword evidence="8" id="KW-1185">Reference proteome</keyword>
<gene>
    <name evidence="7" type="ORF">C2869_17560</name>
</gene>
<protein>
    <recommendedName>
        <fullName evidence="9">Succinylglutamate desuccinylase</fullName>
    </recommendedName>
</protein>
<dbReference type="GO" id="GO:0016788">
    <property type="term" value="F:hydrolase activity, acting on ester bonds"/>
    <property type="evidence" value="ECO:0007669"/>
    <property type="project" value="InterPro"/>
</dbReference>
<dbReference type="PANTHER" id="PTHR15162:SF7">
    <property type="entry name" value="SUCCINYLGLUTAMATE DESUCCINYLASE"/>
    <property type="match status" value="1"/>
</dbReference>
<dbReference type="InterPro" id="IPR007036">
    <property type="entry name" value="Aste_AspA_hybrid_dom"/>
</dbReference>
<evidence type="ECO:0000256" key="1">
    <source>
        <dbReference type="ARBA" id="ARBA00001947"/>
    </source>
</evidence>
<evidence type="ECO:0000313" key="8">
    <source>
        <dbReference type="Proteomes" id="UP000244441"/>
    </source>
</evidence>
<dbReference type="EMBL" id="CP026604">
    <property type="protein sequence ID" value="AWB68115.1"/>
    <property type="molecule type" value="Genomic_DNA"/>
</dbReference>
<name>A0A2S0VV88_9ALTE</name>
<comment type="cofactor">
    <cofactor evidence="1">
        <name>Zn(2+)</name>
        <dbReference type="ChEBI" id="CHEBI:29105"/>
    </cofactor>
</comment>
<dbReference type="NCBIfam" id="NF003706">
    <property type="entry name" value="PRK05324.1"/>
    <property type="match status" value="1"/>
</dbReference>
<organism evidence="7 8">
    <name type="scientific">Saccharobesus litoralis</name>
    <dbReference type="NCBI Taxonomy" id="2172099"/>
    <lineage>
        <taxon>Bacteria</taxon>
        <taxon>Pseudomonadati</taxon>
        <taxon>Pseudomonadota</taxon>
        <taxon>Gammaproteobacteria</taxon>
        <taxon>Alteromonadales</taxon>
        <taxon>Alteromonadaceae</taxon>
        <taxon>Saccharobesus</taxon>
    </lineage>
</organism>
<dbReference type="KEGG" id="cate:C2869_17560"/>
<dbReference type="Gene3D" id="3.40.630.10">
    <property type="entry name" value="Zn peptidases"/>
    <property type="match status" value="1"/>
</dbReference>
<dbReference type="InterPro" id="IPR050178">
    <property type="entry name" value="AspA/AstE_fam"/>
</dbReference>
<dbReference type="Proteomes" id="UP000244441">
    <property type="component" value="Chromosome"/>
</dbReference>
<feature type="domain" description="AstE/AspA barrel-sandwich hybrid" evidence="5">
    <location>
        <begin position="266"/>
        <end position="337"/>
    </location>
</feature>
<dbReference type="GO" id="GO:0046872">
    <property type="term" value="F:metal ion binding"/>
    <property type="evidence" value="ECO:0007669"/>
    <property type="project" value="UniProtKB-KW"/>
</dbReference>